<organism evidence="1">
    <name type="scientific">marine sediment metagenome</name>
    <dbReference type="NCBI Taxonomy" id="412755"/>
    <lineage>
        <taxon>unclassified sequences</taxon>
        <taxon>metagenomes</taxon>
        <taxon>ecological metagenomes</taxon>
    </lineage>
</organism>
<name>A0A0F9LIN8_9ZZZZ</name>
<sequence>MKSCDILLIKRKYDPIGWIIQWATGGKYNHACIAVSKDHILDIRAKKIEEIVHKSRYLNDRFEVKLVRWFGFRKLQDMDMYVIRYICNQKKKYTYLSWLISIILILFKKKPLRSTCSGLIAEAFSILGINFNDNKEPYEISPEDINKCPNIIDVTKELYD</sequence>
<proteinExistence type="predicted"/>
<dbReference type="Gene3D" id="3.90.1720.10">
    <property type="entry name" value="endopeptidase domain like (from Nostoc punctiforme)"/>
    <property type="match status" value="1"/>
</dbReference>
<accession>A0A0F9LIN8</accession>
<gene>
    <name evidence="1" type="ORF">LCGC14_1194910</name>
</gene>
<dbReference type="SUPFAM" id="SSF54001">
    <property type="entry name" value="Cysteine proteinases"/>
    <property type="match status" value="1"/>
</dbReference>
<comment type="caution">
    <text evidence="1">The sequence shown here is derived from an EMBL/GenBank/DDBJ whole genome shotgun (WGS) entry which is preliminary data.</text>
</comment>
<protein>
    <submittedName>
        <fullName evidence="1">Uncharacterized protein</fullName>
    </submittedName>
</protein>
<dbReference type="InterPro" id="IPR038765">
    <property type="entry name" value="Papain-like_cys_pep_sf"/>
</dbReference>
<evidence type="ECO:0000313" key="1">
    <source>
        <dbReference type="EMBL" id="KKM94779.1"/>
    </source>
</evidence>
<dbReference type="EMBL" id="LAZR01006095">
    <property type="protein sequence ID" value="KKM94779.1"/>
    <property type="molecule type" value="Genomic_DNA"/>
</dbReference>
<reference evidence="1" key="1">
    <citation type="journal article" date="2015" name="Nature">
        <title>Complex archaea that bridge the gap between prokaryotes and eukaryotes.</title>
        <authorList>
            <person name="Spang A."/>
            <person name="Saw J.H."/>
            <person name="Jorgensen S.L."/>
            <person name="Zaremba-Niedzwiedzka K."/>
            <person name="Martijn J."/>
            <person name="Lind A.E."/>
            <person name="van Eijk R."/>
            <person name="Schleper C."/>
            <person name="Guy L."/>
            <person name="Ettema T.J."/>
        </authorList>
    </citation>
    <scope>NUCLEOTIDE SEQUENCE</scope>
</reference>
<dbReference type="AlphaFoldDB" id="A0A0F9LIN8"/>